<accession>A0A8X6MCM2</accession>
<dbReference type="Proteomes" id="UP000887013">
    <property type="component" value="Unassembled WGS sequence"/>
</dbReference>
<keyword evidence="2" id="KW-1185">Reference proteome</keyword>
<proteinExistence type="predicted"/>
<evidence type="ECO:0000313" key="2">
    <source>
        <dbReference type="Proteomes" id="UP000887013"/>
    </source>
</evidence>
<comment type="caution">
    <text evidence="1">The sequence shown here is derived from an EMBL/GenBank/DDBJ whole genome shotgun (WGS) entry which is preliminary data.</text>
</comment>
<organism evidence="1 2">
    <name type="scientific">Nephila pilipes</name>
    <name type="common">Giant wood spider</name>
    <name type="synonym">Nephila maculata</name>
    <dbReference type="NCBI Taxonomy" id="299642"/>
    <lineage>
        <taxon>Eukaryota</taxon>
        <taxon>Metazoa</taxon>
        <taxon>Ecdysozoa</taxon>
        <taxon>Arthropoda</taxon>
        <taxon>Chelicerata</taxon>
        <taxon>Arachnida</taxon>
        <taxon>Araneae</taxon>
        <taxon>Araneomorphae</taxon>
        <taxon>Entelegynae</taxon>
        <taxon>Araneoidea</taxon>
        <taxon>Nephilidae</taxon>
        <taxon>Nephila</taxon>
    </lineage>
</organism>
<gene>
    <name evidence="1" type="ORF">NPIL_517051</name>
</gene>
<name>A0A8X6MCM2_NEPPI</name>
<reference evidence="1" key="1">
    <citation type="submission" date="2020-08" db="EMBL/GenBank/DDBJ databases">
        <title>Multicomponent nature underlies the extraordinary mechanical properties of spider dragline silk.</title>
        <authorList>
            <person name="Kono N."/>
            <person name="Nakamura H."/>
            <person name="Mori M."/>
            <person name="Yoshida Y."/>
            <person name="Ohtoshi R."/>
            <person name="Malay A.D."/>
            <person name="Moran D.A.P."/>
            <person name="Tomita M."/>
            <person name="Numata K."/>
            <person name="Arakawa K."/>
        </authorList>
    </citation>
    <scope>NUCLEOTIDE SEQUENCE</scope>
</reference>
<protein>
    <submittedName>
        <fullName evidence="1">Uncharacterized protein</fullName>
    </submittedName>
</protein>
<dbReference type="AlphaFoldDB" id="A0A8X6MCM2"/>
<sequence>MLFARLLLPANSRVRCHFTKMRCSFTARQAATAESTPYAKKGKRAGSSALAARLYWPNGQQWQGALPKASSWPAIQFACLLALAKARAAICLMRTAAATLWA</sequence>
<dbReference type="EMBL" id="BMAW01044408">
    <property type="protein sequence ID" value="GFS44405.1"/>
    <property type="molecule type" value="Genomic_DNA"/>
</dbReference>
<evidence type="ECO:0000313" key="1">
    <source>
        <dbReference type="EMBL" id="GFS44405.1"/>
    </source>
</evidence>